<proteinExistence type="predicted"/>
<dbReference type="EMBL" id="JBEVCJ010000006">
    <property type="protein sequence ID" value="MET1254995.1"/>
    <property type="molecule type" value="Genomic_DNA"/>
</dbReference>
<dbReference type="Proteomes" id="UP001548189">
    <property type="component" value="Unassembled WGS sequence"/>
</dbReference>
<name>A0ABV2BSU0_9GAMM</name>
<dbReference type="InterPro" id="IPR010559">
    <property type="entry name" value="Sig_transdc_His_kin_internal"/>
</dbReference>
<dbReference type="InterPro" id="IPR050640">
    <property type="entry name" value="Bact_2-comp_sensor_kinase"/>
</dbReference>
<keyword evidence="1" id="KW-0812">Transmembrane</keyword>
<dbReference type="GO" id="GO:0016301">
    <property type="term" value="F:kinase activity"/>
    <property type="evidence" value="ECO:0007669"/>
    <property type="project" value="UniProtKB-KW"/>
</dbReference>
<dbReference type="RefSeq" id="WP_353895578.1">
    <property type="nucleotide sequence ID" value="NZ_JBEVCJ010000006.1"/>
</dbReference>
<feature type="transmembrane region" description="Helical" evidence="1">
    <location>
        <begin position="21"/>
        <end position="44"/>
    </location>
</feature>
<keyword evidence="4" id="KW-1185">Reference proteome</keyword>
<feature type="domain" description="Signal transduction histidine kinase internal region" evidence="2">
    <location>
        <begin position="162"/>
        <end position="240"/>
    </location>
</feature>
<gene>
    <name evidence="3" type="ORF">ABVT43_07660</name>
</gene>
<dbReference type="InterPro" id="IPR036890">
    <property type="entry name" value="HATPase_C_sf"/>
</dbReference>
<dbReference type="PANTHER" id="PTHR34220:SF7">
    <property type="entry name" value="SENSOR HISTIDINE KINASE YPDA"/>
    <property type="match status" value="1"/>
</dbReference>
<accession>A0ABV2BSU0</accession>
<dbReference type="Gene3D" id="3.30.565.10">
    <property type="entry name" value="Histidine kinase-like ATPase, C-terminal domain"/>
    <property type="match status" value="1"/>
</dbReference>
<evidence type="ECO:0000256" key="1">
    <source>
        <dbReference type="SAM" id="Phobius"/>
    </source>
</evidence>
<dbReference type="Pfam" id="PF06580">
    <property type="entry name" value="His_kinase"/>
    <property type="match status" value="1"/>
</dbReference>
<keyword evidence="1" id="KW-1133">Transmembrane helix</keyword>
<keyword evidence="1" id="KW-0472">Membrane</keyword>
<feature type="transmembrane region" description="Helical" evidence="1">
    <location>
        <begin position="92"/>
        <end position="113"/>
    </location>
</feature>
<reference evidence="3 4" key="1">
    <citation type="submission" date="2024-06" db="EMBL/GenBank/DDBJ databases">
        <authorList>
            <person name="Li F."/>
        </authorList>
    </citation>
    <scope>NUCLEOTIDE SEQUENCE [LARGE SCALE GENOMIC DNA]</scope>
    <source>
        <strain evidence="3 4">GXAS 311</strain>
    </source>
</reference>
<keyword evidence="3" id="KW-0418">Kinase</keyword>
<protein>
    <submittedName>
        <fullName evidence="3">Histidine kinase</fullName>
    </submittedName>
</protein>
<evidence type="ECO:0000313" key="3">
    <source>
        <dbReference type="EMBL" id="MET1254995.1"/>
    </source>
</evidence>
<evidence type="ECO:0000313" key="4">
    <source>
        <dbReference type="Proteomes" id="UP001548189"/>
    </source>
</evidence>
<dbReference type="PANTHER" id="PTHR34220">
    <property type="entry name" value="SENSOR HISTIDINE KINASE YPDA"/>
    <property type="match status" value="1"/>
</dbReference>
<organism evidence="3 4">
    <name type="scientific">Aliikangiella maris</name>
    <dbReference type="NCBI Taxonomy" id="3162458"/>
    <lineage>
        <taxon>Bacteria</taxon>
        <taxon>Pseudomonadati</taxon>
        <taxon>Pseudomonadota</taxon>
        <taxon>Gammaproteobacteria</taxon>
        <taxon>Oceanospirillales</taxon>
        <taxon>Pleioneaceae</taxon>
        <taxon>Aliikangiella</taxon>
    </lineage>
</organism>
<feature type="transmembrane region" description="Helical" evidence="1">
    <location>
        <begin position="125"/>
        <end position="147"/>
    </location>
</feature>
<sequence>MSPREKQSKALPENEFFLPDFCQIQSLFLVLLIGELLAVIFTLLNFEPKMSLWRLLGLYSLSIQIISLISVGFLCLLRAVLARFSDWISGGISLLIILVTTFVFSLLVIRGYWNEAIEVTQIYQAHFIIRNLFIAGLIGAVALRYFYLLQRYRQHLVIESSAKLAALQARIRPHFLFNSMNIIASLTRIDPAKAEAAIEDLSDLFRATLETRDELIPFAEEMKNAERYLAIEQLRLGERLKVVKNIQTDTADILLPPLVVQPLLENAVYHGIQMLPEGGTVTINATCQNMGQTNALLNIEIINPKAVQQNQQGHGIALKNIQQRLEVIYAKRAQLKHEVSAHDYRVVMQIPVNRRAIS</sequence>
<comment type="caution">
    <text evidence="3">The sequence shown here is derived from an EMBL/GenBank/DDBJ whole genome shotgun (WGS) entry which is preliminary data.</text>
</comment>
<dbReference type="SUPFAM" id="SSF55874">
    <property type="entry name" value="ATPase domain of HSP90 chaperone/DNA topoisomerase II/histidine kinase"/>
    <property type="match status" value="1"/>
</dbReference>
<evidence type="ECO:0000259" key="2">
    <source>
        <dbReference type="Pfam" id="PF06580"/>
    </source>
</evidence>
<keyword evidence="3" id="KW-0808">Transferase</keyword>
<feature type="transmembrane region" description="Helical" evidence="1">
    <location>
        <begin position="56"/>
        <end position="80"/>
    </location>
</feature>